<reference evidence="2" key="2">
    <citation type="submission" date="2016-02" db="EMBL/GenBank/DDBJ databases">
        <title>Draft genome sequence of five rapidly growing Mycobacterium species.</title>
        <authorList>
            <person name="Katahira K."/>
            <person name="Gotou Y."/>
            <person name="Iida K."/>
            <person name="Ogura Y."/>
            <person name="Hayashi T."/>
        </authorList>
    </citation>
    <scope>NUCLEOTIDE SEQUENCE [LARGE SCALE GENOMIC DNA]</scope>
    <source>
        <strain evidence="2">JCM15298</strain>
    </source>
</reference>
<evidence type="ECO:0000313" key="1">
    <source>
        <dbReference type="EMBL" id="GAS98374.1"/>
    </source>
</evidence>
<keyword evidence="2" id="KW-1185">Reference proteome</keyword>
<dbReference type="STRING" id="228230.RMCC_5339"/>
<accession>A0A117IBR5</accession>
<sequence length="390" mass="40521">MPDPVAESLPARLARAQELAWQGRGREADAVLAAVDPATLDEADLLAWALPRAANQFWMLDEPERATAFLRALRGRVSSDAAVDALLGTFAMNAGDLRRCRALSASVLASSTASDQAIGWAASAAALAHARMGEFGPVDELASRAIEAGHPGLLRFTSGYGQVLVAVFGAELDRAEELAAELTGDSGPGHWIGQLLTAEVLTARGELDAAVGLLRSAADSLAPTGYSWTPLAWMLLAQTLGQQGSTVAAAKALGRAESRHGLKSMLFAPELALARAWTSWARKDSIGAVSAAREAFRAAERGGQSAVALRAAHDAVRLGDMRAVAALEALSLPCPFARLTTAHAQALAARDADGLAAVADEWLDLGFGAAAADAARQAQELVDHGGEARQ</sequence>
<gene>
    <name evidence="1" type="ORF">RMCC_5339</name>
</gene>
<dbReference type="EMBL" id="BCSY01000083">
    <property type="protein sequence ID" value="GAS98374.1"/>
    <property type="molecule type" value="Genomic_DNA"/>
</dbReference>
<comment type="caution">
    <text evidence="1">The sequence shown here is derived from an EMBL/GenBank/DDBJ whole genome shotgun (WGS) entry which is preliminary data.</text>
</comment>
<dbReference type="AlphaFoldDB" id="A0A117IBR5"/>
<reference evidence="2" key="1">
    <citation type="journal article" date="2016" name="Genome Announc.">
        <title>Draft Genome Sequences of Five Rapidly Growing Mycobacterium Species, M. thermoresistibile, M. fortuitum subsp. acetamidolyticum, M. canariasense, M. brisbanense, and M. novocastrense.</title>
        <authorList>
            <person name="Katahira K."/>
            <person name="Ogura Y."/>
            <person name="Gotoh Y."/>
            <person name="Hayashi T."/>
        </authorList>
    </citation>
    <scope>NUCLEOTIDE SEQUENCE [LARGE SCALE GENOMIC DNA]</scope>
    <source>
        <strain evidence="2">JCM15298</strain>
    </source>
</reference>
<dbReference type="OrthoDB" id="4590630at2"/>
<name>A0A117IBR5_MYCCR</name>
<dbReference type="Proteomes" id="UP000069443">
    <property type="component" value="Unassembled WGS sequence"/>
</dbReference>
<evidence type="ECO:0000313" key="2">
    <source>
        <dbReference type="Proteomes" id="UP000069443"/>
    </source>
</evidence>
<proteinExistence type="predicted"/>
<protein>
    <submittedName>
        <fullName evidence="1">ATPase AAA</fullName>
    </submittedName>
</protein>
<organism evidence="1 2">
    <name type="scientific">Mycolicibacterium canariasense</name>
    <name type="common">Mycobacterium canariasense</name>
    <dbReference type="NCBI Taxonomy" id="228230"/>
    <lineage>
        <taxon>Bacteria</taxon>
        <taxon>Bacillati</taxon>
        <taxon>Actinomycetota</taxon>
        <taxon>Actinomycetes</taxon>
        <taxon>Mycobacteriales</taxon>
        <taxon>Mycobacteriaceae</taxon>
        <taxon>Mycolicibacterium</taxon>
    </lineage>
</organism>